<organism evidence="15 16">
    <name type="scientific">Amblyomma americanum</name>
    <name type="common">Lone star tick</name>
    <dbReference type="NCBI Taxonomy" id="6943"/>
    <lineage>
        <taxon>Eukaryota</taxon>
        <taxon>Metazoa</taxon>
        <taxon>Ecdysozoa</taxon>
        <taxon>Arthropoda</taxon>
        <taxon>Chelicerata</taxon>
        <taxon>Arachnida</taxon>
        <taxon>Acari</taxon>
        <taxon>Parasitiformes</taxon>
        <taxon>Ixodida</taxon>
        <taxon>Ixodoidea</taxon>
        <taxon>Ixodidae</taxon>
        <taxon>Amblyomminae</taxon>
        <taxon>Amblyomma</taxon>
    </lineage>
</organism>
<reference evidence="15 16" key="1">
    <citation type="journal article" date="2023" name="Arcadia Sci">
        <title>De novo assembly of a long-read Amblyomma americanum tick genome.</title>
        <authorList>
            <person name="Chou S."/>
            <person name="Poskanzer K.E."/>
            <person name="Rollins M."/>
            <person name="Thuy-Boun P.S."/>
        </authorList>
    </citation>
    <scope>NUCLEOTIDE SEQUENCE [LARGE SCALE GENOMIC DNA]</scope>
    <source>
        <strain evidence="15">F_SG_1</strain>
        <tissue evidence="15">Salivary glands</tissue>
    </source>
</reference>
<evidence type="ECO:0000313" key="16">
    <source>
        <dbReference type="Proteomes" id="UP001321473"/>
    </source>
</evidence>
<comment type="subcellular location">
    <subcellularLocation>
        <location evidence="4">Endoplasmic reticulum membrane</location>
        <topology evidence="4">Peripheral membrane protein</topology>
    </subcellularLocation>
    <subcellularLocation>
        <location evidence="3">Microsome membrane</location>
        <topology evidence="3">Peripheral membrane protein</topology>
    </subcellularLocation>
</comment>
<keyword evidence="16" id="KW-1185">Reference proteome</keyword>
<evidence type="ECO:0000256" key="14">
    <source>
        <dbReference type="SAM" id="Phobius"/>
    </source>
</evidence>
<comment type="function">
    <text evidence="2">May be involved in the metabolism of insect hormones and in the breakdown of synthetic insecticides.</text>
</comment>
<evidence type="ECO:0000256" key="11">
    <source>
        <dbReference type="ARBA" id="ARBA00023004"/>
    </source>
</evidence>
<evidence type="ECO:0000256" key="12">
    <source>
        <dbReference type="ARBA" id="ARBA00023033"/>
    </source>
</evidence>
<dbReference type="PANTHER" id="PTHR24300">
    <property type="entry name" value="CYTOCHROME P450 508A4-RELATED"/>
    <property type="match status" value="1"/>
</dbReference>
<dbReference type="PRINTS" id="PR00463">
    <property type="entry name" value="EP450I"/>
</dbReference>
<dbReference type="GO" id="GO:0006082">
    <property type="term" value="P:organic acid metabolic process"/>
    <property type="evidence" value="ECO:0007669"/>
    <property type="project" value="TreeGrafter"/>
</dbReference>
<dbReference type="AlphaFoldDB" id="A0AAQ4D2H1"/>
<dbReference type="GO" id="GO:0016712">
    <property type="term" value="F:oxidoreductase activity, acting on paired donors, with incorporation or reduction of molecular oxygen, reduced flavin or flavoprotein as one donor, and incorporation of one atom of oxygen"/>
    <property type="evidence" value="ECO:0007669"/>
    <property type="project" value="TreeGrafter"/>
</dbReference>
<evidence type="ECO:0000256" key="8">
    <source>
        <dbReference type="ARBA" id="ARBA00022824"/>
    </source>
</evidence>
<comment type="cofactor">
    <cofactor evidence="1">
        <name>heme</name>
        <dbReference type="ChEBI" id="CHEBI:30413"/>
    </cofactor>
</comment>
<name>A0AAQ4D2H1_AMBAM</name>
<dbReference type="EMBL" id="JARKHS020036019">
    <property type="protein sequence ID" value="KAK8756661.1"/>
    <property type="molecule type" value="Genomic_DNA"/>
</dbReference>
<dbReference type="InterPro" id="IPR002401">
    <property type="entry name" value="Cyt_P450_E_grp-I"/>
</dbReference>
<dbReference type="GO" id="GO:0020037">
    <property type="term" value="F:heme binding"/>
    <property type="evidence" value="ECO:0007669"/>
    <property type="project" value="InterPro"/>
</dbReference>
<dbReference type="InterPro" id="IPR036396">
    <property type="entry name" value="Cyt_P450_sf"/>
</dbReference>
<dbReference type="InterPro" id="IPR050182">
    <property type="entry name" value="Cytochrome_P450_fam2"/>
</dbReference>
<evidence type="ECO:0000256" key="7">
    <source>
        <dbReference type="ARBA" id="ARBA00022723"/>
    </source>
</evidence>
<dbReference type="PANTHER" id="PTHR24300:SF375">
    <property type="entry name" value="CYTOCHROME P450 FAMILY"/>
    <property type="match status" value="1"/>
</dbReference>
<sequence>MILQLLQTIFSPMISWDDSWPLVAACIAAVIGALLIVKGLLASGVKKNGNRSPPGPWGVPVLGYLPFIRKPYHVAFKELSEQYGPIIRLRLGSKDVIVLNDLASIREGLTNPDVLYRSEDFVFRYLGLQGIAAINGQPWQENRRYCFHVLRNLGFAKKSMEAHIQEEVQCFMDILASGKGEPMLVARTLASSVSNNISALVFGQRYDLGDAKGRFIEGLLSKFLRQANFFSLTDFLPALRALAVRIPNTQLYIMKSVLSELTQFIRNEVKEREGSTNDHSDKDFIDGYLRKIKESNGKDSHFSLRYLEASTINFYSAATNTVRSVVLWNLYIAASDPDGHQARVQQEIDAAIGRERPPAWEDRRRMPFTMASILEALRWRTTAPISVPRA</sequence>
<keyword evidence="14" id="KW-0812">Transmembrane</keyword>
<dbReference type="InterPro" id="IPR001128">
    <property type="entry name" value="Cyt_P450"/>
</dbReference>
<evidence type="ECO:0000313" key="15">
    <source>
        <dbReference type="EMBL" id="KAK8756661.1"/>
    </source>
</evidence>
<dbReference type="FunFam" id="1.10.630.10:FF:000238">
    <property type="entry name" value="Cytochrome P450 2A6"/>
    <property type="match status" value="1"/>
</dbReference>
<evidence type="ECO:0000256" key="4">
    <source>
        <dbReference type="ARBA" id="ARBA00004406"/>
    </source>
</evidence>
<dbReference type="GO" id="GO:0005789">
    <property type="term" value="C:endoplasmic reticulum membrane"/>
    <property type="evidence" value="ECO:0007669"/>
    <property type="project" value="UniProtKB-SubCell"/>
</dbReference>
<keyword evidence="7" id="KW-0479">Metal-binding</keyword>
<keyword evidence="8" id="KW-0256">Endoplasmic reticulum</keyword>
<protein>
    <recommendedName>
        <fullName evidence="17">Cytochrome</fullName>
    </recommendedName>
</protein>
<evidence type="ECO:0000256" key="6">
    <source>
        <dbReference type="ARBA" id="ARBA00022617"/>
    </source>
</evidence>
<dbReference type="GO" id="GO:0006805">
    <property type="term" value="P:xenobiotic metabolic process"/>
    <property type="evidence" value="ECO:0007669"/>
    <property type="project" value="TreeGrafter"/>
</dbReference>
<keyword evidence="9" id="KW-0492">Microsome</keyword>
<dbReference type="Proteomes" id="UP001321473">
    <property type="component" value="Unassembled WGS sequence"/>
</dbReference>
<proteinExistence type="inferred from homology"/>
<evidence type="ECO:0000256" key="1">
    <source>
        <dbReference type="ARBA" id="ARBA00001971"/>
    </source>
</evidence>
<keyword evidence="12" id="KW-0503">Monooxygenase</keyword>
<gene>
    <name evidence="15" type="ORF">V5799_000642</name>
</gene>
<evidence type="ECO:0000256" key="2">
    <source>
        <dbReference type="ARBA" id="ARBA00003690"/>
    </source>
</evidence>
<dbReference type="Gene3D" id="1.10.630.10">
    <property type="entry name" value="Cytochrome P450"/>
    <property type="match status" value="1"/>
</dbReference>
<evidence type="ECO:0000256" key="13">
    <source>
        <dbReference type="ARBA" id="ARBA00023136"/>
    </source>
</evidence>
<evidence type="ECO:0008006" key="17">
    <source>
        <dbReference type="Google" id="ProtNLM"/>
    </source>
</evidence>
<evidence type="ECO:0000256" key="9">
    <source>
        <dbReference type="ARBA" id="ARBA00022848"/>
    </source>
</evidence>
<dbReference type="Pfam" id="PF00067">
    <property type="entry name" value="p450"/>
    <property type="match status" value="1"/>
</dbReference>
<keyword evidence="10" id="KW-0560">Oxidoreductase</keyword>
<keyword evidence="11" id="KW-0408">Iron</keyword>
<comment type="caution">
    <text evidence="15">The sequence shown here is derived from an EMBL/GenBank/DDBJ whole genome shotgun (WGS) entry which is preliminary data.</text>
</comment>
<dbReference type="SUPFAM" id="SSF48264">
    <property type="entry name" value="Cytochrome P450"/>
    <property type="match status" value="1"/>
</dbReference>
<accession>A0AAQ4D2H1</accession>
<keyword evidence="13 14" id="KW-0472">Membrane</keyword>
<evidence type="ECO:0000256" key="5">
    <source>
        <dbReference type="ARBA" id="ARBA00010617"/>
    </source>
</evidence>
<keyword evidence="14" id="KW-1133">Transmembrane helix</keyword>
<keyword evidence="6" id="KW-0349">Heme</keyword>
<dbReference type="GO" id="GO:0005506">
    <property type="term" value="F:iron ion binding"/>
    <property type="evidence" value="ECO:0007669"/>
    <property type="project" value="InterPro"/>
</dbReference>
<feature type="transmembrane region" description="Helical" evidence="14">
    <location>
        <begin position="20"/>
        <end position="41"/>
    </location>
</feature>
<evidence type="ECO:0000256" key="10">
    <source>
        <dbReference type="ARBA" id="ARBA00023002"/>
    </source>
</evidence>
<comment type="similarity">
    <text evidence="5">Belongs to the cytochrome P450 family.</text>
</comment>
<evidence type="ECO:0000256" key="3">
    <source>
        <dbReference type="ARBA" id="ARBA00004174"/>
    </source>
</evidence>